<accession>A0A183A8S4</accession>
<keyword evidence="3" id="KW-0418">Kinase</keyword>
<name>A0A183A8S4_9TREM</name>
<dbReference type="Pfam" id="PF00406">
    <property type="entry name" value="ADK"/>
    <property type="match status" value="5"/>
</dbReference>
<evidence type="ECO:0000256" key="1">
    <source>
        <dbReference type="ARBA" id="ARBA00022679"/>
    </source>
</evidence>
<protein>
    <submittedName>
        <fullName evidence="7">Nucleoside-diphosphate kinase</fullName>
    </submittedName>
</protein>
<evidence type="ECO:0000313" key="6">
    <source>
        <dbReference type="Proteomes" id="UP000272942"/>
    </source>
</evidence>
<reference evidence="7" key="1">
    <citation type="submission" date="2016-06" db="UniProtKB">
        <authorList>
            <consortium name="WormBaseParasite"/>
        </authorList>
    </citation>
    <scope>IDENTIFICATION</scope>
</reference>
<dbReference type="GO" id="GO:0005524">
    <property type="term" value="F:ATP binding"/>
    <property type="evidence" value="ECO:0007669"/>
    <property type="project" value="InterPro"/>
</dbReference>
<feature type="domain" description="AAA+ ATPase" evidence="4">
    <location>
        <begin position="76"/>
        <end position="216"/>
    </location>
</feature>
<gene>
    <name evidence="5" type="ORF">ECPE_LOCUS3359</name>
</gene>
<feature type="domain" description="AAA+ ATPase" evidence="4">
    <location>
        <begin position="1303"/>
        <end position="1502"/>
    </location>
</feature>
<dbReference type="InterPro" id="IPR027417">
    <property type="entry name" value="P-loop_NTPase"/>
</dbReference>
<evidence type="ECO:0000313" key="7">
    <source>
        <dbReference type="WBParaSite" id="ECPE_0000336201-mRNA-1"/>
    </source>
</evidence>
<sequence length="1832" mass="207798">MKIKVATSFSYRSDSRDGAERYISSAVTIEPDDDQSVEEYDDERALETTYTTNLTEKPCLPSGQELTKKFSDVALPEPRFMIIGKPCTGKTTLAKQLCKQFGCELVNATELIEENLRNQTEIGRTIQNIMVDGRDLDDEIVLRMLAEKLQSPNCIKNGYVLDGIPTHSENALSIERQLDFICALENPPVYVLDIKITNEELRGRWEDMKIDYKDGHLYPKESYDFNAQSLRPGSPVHPDFPLVDSDINERLLTRHEEISENLDQHFAFYDSKVQNKVDDFMSRYDPSSVISLDGHISPTERFEVTMNRLKTISNQSQDGTDTRSRTPVMNSERLQITDSMKASFKADKTLWIGHAPRLVVFGRPGIKKRILVKALCDTWDCEYVNVADIIQHQVVAKTPRGLEIISILSQGEQLPDEFLIEFLMERLSSPDCRQNGYIIEGLPTYGEDALSIKKQIEFLEQLYPEPYFWVVIRAPETGSLQARPTSFSSDICPGTPDYSCELSSLDEEIKRRLLVRREELPENLETLTRFYKERVEEPLGEFISRCAPKSVIWLDGTLSPYDLGLALIAAIRATIDECGLKASAPRPKNYLPTLAFPQEPNPDTDVLSSTRVVDSVGSFENVETPRSAVGGAVASEDTGSENRQMPTEYKGFAGEFHLRTQYRSTTSNASQISDTEQNRMATALGTMGSVPSILSKSSGGNDMAGQPNTSEVAIRTPALRRAPESEQQKCCCHCGARFAEMPDDILRARWESVKIDLESGILYTDTTYKLRSGSRHLVPTCCVTIPDDIGAPNGLPEEKRTLIKRFEELSESMDNNITFYHEVVEPQVREWLDKYHADNIISMDGDMDVNEIFYMLHQKISKILDNPNTPPRLLFMDKANSFVPGSCCRRCGARYTNLERQPDLWPDDPPRIAILGKPCTGKTTLARRLCAQWNCQLINATDLMQEHLNRNTATGQRIREILCSGADLSDHFVVNMLLEKLSSPGCTETGYVIDGIPTHSEKSHSIASQLDFLRSIVPPPDYLFVIEIPDAALRERWQTIRIDVADGTLYTTRMFGNLGRHPSQSRGRCTRHADFPELDDKTRQRLITRHEELPENLDRHFQFYNDQIAPQLREFIRQHNPAKLVILDGEQHADAMVNCFKALYTSHVRPRLEFASAAAYSYTTAEMVKLERVQRAATRMIAGLRGCCYTKRLHATGLFPESYRRVRGDICVRRILRGDMGSDLMEYFPLREQTRTRGHGLTLLKLSSTLLYKLNVMARNPNVPTAELFAEPPRPGHDRDMFCNCPHHNHMQVEPIAELWTDKPPRVLIVGKPCTGKTTLAKRLCAAWNCELINASEMIRHALETKSDLGRSIRENLVKGYDLNDHLILELLRQAINSPAAMSNGYILDGLPTHSEMVMSVPDQLQFLRKLENGPDYIIEIQMADDKLRNRWEAIRIDVADGTLYSRLNYDRPPAVQVNGRRTRHPDFPIIDEQTKDRLLTRHEELAENLDRHFEFYHQRIDEPLKQHIASHDPSMVVRVNGDLSPTQLFQSVLLRLSIMSRHPGVDTAVLFPTGSGESGEAEDSSHCECGDADGAGFGRNRMIWQQDVPRVMIVGNSCSGKTTLAKRLCKEWGCVLVNASELITQHLNNRTALGDQFSNILRSGKDLPDDLVLHMIHNKLISDECNEMGYVLDDFPTSSEKGLSIGRQLEMLNGLPFRPEFIIQINIPENDLRQRWEAMRMDIADGALYASNVTADTRSGSQAHPRFPTPTAKQPERLITRYEELTENVNLQNRFYQDYVQPQIAEFIQQYPKEFVITVDGTDSPANVFRSFLQSVQSDLNNIFREFSSRL</sequence>
<dbReference type="InterPro" id="IPR000850">
    <property type="entry name" value="Adenylat/UMP-CMP_kin"/>
</dbReference>
<reference evidence="5 6" key="2">
    <citation type="submission" date="2018-11" db="EMBL/GenBank/DDBJ databases">
        <authorList>
            <consortium name="Pathogen Informatics"/>
        </authorList>
    </citation>
    <scope>NUCLEOTIDE SEQUENCE [LARGE SCALE GENOMIC DNA]</scope>
    <source>
        <strain evidence="5 6">Egypt</strain>
    </source>
</reference>
<keyword evidence="2" id="KW-0547">Nucleotide-binding</keyword>
<evidence type="ECO:0000259" key="4">
    <source>
        <dbReference type="SMART" id="SM00382"/>
    </source>
</evidence>
<evidence type="ECO:0000313" key="5">
    <source>
        <dbReference type="EMBL" id="VDP69264.1"/>
    </source>
</evidence>
<dbReference type="CDD" id="cd01428">
    <property type="entry name" value="ADK"/>
    <property type="match status" value="2"/>
</dbReference>
<dbReference type="GO" id="GO:0006139">
    <property type="term" value="P:nucleobase-containing compound metabolic process"/>
    <property type="evidence" value="ECO:0007669"/>
    <property type="project" value="InterPro"/>
</dbReference>
<dbReference type="OrthoDB" id="439792at2759"/>
<dbReference type="SMART" id="SM00382">
    <property type="entry name" value="AAA"/>
    <property type="match status" value="4"/>
</dbReference>
<dbReference type="SUPFAM" id="SSF52540">
    <property type="entry name" value="P-loop containing nucleoside triphosphate hydrolases"/>
    <property type="match status" value="5"/>
</dbReference>
<organism evidence="7">
    <name type="scientific">Echinostoma caproni</name>
    <dbReference type="NCBI Taxonomy" id="27848"/>
    <lineage>
        <taxon>Eukaryota</taxon>
        <taxon>Metazoa</taxon>
        <taxon>Spiralia</taxon>
        <taxon>Lophotrochozoa</taxon>
        <taxon>Platyhelminthes</taxon>
        <taxon>Trematoda</taxon>
        <taxon>Digenea</taxon>
        <taxon>Plagiorchiida</taxon>
        <taxon>Echinostomata</taxon>
        <taxon>Echinostomatoidea</taxon>
        <taxon>Echinostomatidae</taxon>
        <taxon>Echinostoma</taxon>
    </lineage>
</organism>
<evidence type="ECO:0000256" key="3">
    <source>
        <dbReference type="ARBA" id="ARBA00022777"/>
    </source>
</evidence>
<keyword evidence="1" id="KW-0808">Transferase</keyword>
<keyword evidence="6" id="KW-1185">Reference proteome</keyword>
<dbReference type="GO" id="GO:0019205">
    <property type="term" value="F:nucleobase-containing compound kinase activity"/>
    <property type="evidence" value="ECO:0007669"/>
    <property type="project" value="InterPro"/>
</dbReference>
<dbReference type="Proteomes" id="UP000272942">
    <property type="component" value="Unassembled WGS sequence"/>
</dbReference>
<feature type="domain" description="AAA+ ATPase" evidence="4">
    <location>
        <begin position="908"/>
        <end position="1226"/>
    </location>
</feature>
<dbReference type="WBParaSite" id="ECPE_0000336201-mRNA-1">
    <property type="protein sequence ID" value="ECPE_0000336201-mRNA-1"/>
    <property type="gene ID" value="ECPE_0000336201"/>
</dbReference>
<evidence type="ECO:0000256" key="2">
    <source>
        <dbReference type="ARBA" id="ARBA00022741"/>
    </source>
</evidence>
<dbReference type="PANTHER" id="PTHR23359">
    <property type="entry name" value="NUCLEOTIDE KINASE"/>
    <property type="match status" value="1"/>
</dbReference>
<proteinExistence type="predicted"/>
<feature type="domain" description="AAA+ ATPase" evidence="4">
    <location>
        <begin position="1588"/>
        <end position="1735"/>
    </location>
</feature>
<dbReference type="InterPro" id="IPR003593">
    <property type="entry name" value="AAA+_ATPase"/>
</dbReference>
<dbReference type="Gene3D" id="3.40.50.300">
    <property type="entry name" value="P-loop containing nucleotide triphosphate hydrolases"/>
    <property type="match status" value="5"/>
</dbReference>
<dbReference type="EMBL" id="UZAN01040322">
    <property type="protein sequence ID" value="VDP69264.1"/>
    <property type="molecule type" value="Genomic_DNA"/>
</dbReference>